<evidence type="ECO:0000256" key="6">
    <source>
        <dbReference type="ARBA" id="ARBA00022679"/>
    </source>
</evidence>
<keyword evidence="16" id="KW-1185">Reference proteome</keyword>
<dbReference type="SUPFAM" id="SSF53686">
    <property type="entry name" value="Tryptophan synthase beta subunit-like PLP-dependent enzymes"/>
    <property type="match status" value="1"/>
</dbReference>
<dbReference type="Proteomes" id="UP000515151">
    <property type="component" value="Chromosome 4"/>
</dbReference>
<dbReference type="PANTHER" id="PTHR10314">
    <property type="entry name" value="CYSTATHIONINE BETA-SYNTHASE"/>
    <property type="match status" value="1"/>
</dbReference>
<evidence type="ECO:0000256" key="11">
    <source>
        <dbReference type="PIRSR" id="PIRSR605856-51"/>
    </source>
</evidence>
<evidence type="ECO:0000256" key="2">
    <source>
        <dbReference type="ARBA" id="ARBA00004962"/>
    </source>
</evidence>
<dbReference type="FunFam" id="3.40.50.1100:FF:000006">
    <property type="entry name" value="Cysteine synthase"/>
    <property type="match status" value="1"/>
</dbReference>
<evidence type="ECO:0000313" key="15">
    <source>
        <dbReference type="Proteomes" id="UP000197138"/>
    </source>
</evidence>
<comment type="cofactor">
    <cofactor evidence="1 10 12">
        <name>pyridoxal 5'-phosphate</name>
        <dbReference type="ChEBI" id="CHEBI:597326"/>
    </cofactor>
</comment>
<feature type="binding site" evidence="10">
    <location>
        <position position="145"/>
    </location>
    <ligand>
        <name>pyridoxal 5'-phosphate</name>
        <dbReference type="ChEBI" id="CHEBI:597326"/>
    </ligand>
</feature>
<dbReference type="EC" id="2.5.1.47" evidence="4 12"/>
<evidence type="ECO:0000256" key="8">
    <source>
        <dbReference type="ARBA" id="ARBA00023192"/>
    </source>
</evidence>
<name>A0A218XIJ1_PUNGR</name>
<dbReference type="PROSITE" id="PS00901">
    <property type="entry name" value="CYS_SYNTHASE"/>
    <property type="match status" value="1"/>
</dbReference>
<dbReference type="NCBIfam" id="TIGR01136">
    <property type="entry name" value="cysKM"/>
    <property type="match status" value="1"/>
</dbReference>
<dbReference type="OrthoDB" id="10259545at2759"/>
<reference evidence="14" key="2">
    <citation type="submission" date="2017-06" db="EMBL/GenBank/DDBJ databases">
        <title>The pomegranate genome and the genomics of punicalagin biosynthesis.</title>
        <authorList>
            <person name="Xu C."/>
        </authorList>
    </citation>
    <scope>NUCLEOTIDE SEQUENCE [LARGE SCALE GENOMIC DNA]</scope>
    <source>
        <tissue evidence="14">Fresh leaf</tissue>
    </source>
</reference>
<feature type="binding site" evidence="10">
    <location>
        <position position="337"/>
    </location>
    <ligand>
        <name>pyridoxal 5'-phosphate</name>
        <dbReference type="ChEBI" id="CHEBI:597326"/>
    </ligand>
</feature>
<evidence type="ECO:0000256" key="12">
    <source>
        <dbReference type="RuleBase" id="RU003985"/>
    </source>
</evidence>
<dbReference type="RefSeq" id="XP_031391541.1">
    <property type="nucleotide sequence ID" value="XM_031535681.1"/>
</dbReference>
<evidence type="ECO:0000256" key="3">
    <source>
        <dbReference type="ARBA" id="ARBA00007103"/>
    </source>
</evidence>
<evidence type="ECO:0000256" key="10">
    <source>
        <dbReference type="PIRSR" id="PIRSR605856-50"/>
    </source>
</evidence>
<evidence type="ECO:0000259" key="13">
    <source>
        <dbReference type="Pfam" id="PF00291"/>
    </source>
</evidence>
<evidence type="ECO:0000313" key="14">
    <source>
        <dbReference type="EMBL" id="OWM84757.1"/>
    </source>
</evidence>
<dbReference type="Pfam" id="PF00291">
    <property type="entry name" value="PALP"/>
    <property type="match status" value="1"/>
</dbReference>
<dbReference type="Gene3D" id="3.40.50.1100">
    <property type="match status" value="2"/>
</dbReference>
<protein>
    <recommendedName>
        <fullName evidence="4 12">Cysteine synthase</fullName>
        <ecNumber evidence="4 12">2.5.1.47</ecNumber>
    </recommendedName>
</protein>
<dbReference type="InterPro" id="IPR001216">
    <property type="entry name" value="P-phosphate_BS"/>
</dbReference>
<keyword evidence="8 12" id="KW-0198">Cysteine biosynthesis</keyword>
<evidence type="ECO:0000256" key="5">
    <source>
        <dbReference type="ARBA" id="ARBA00022605"/>
    </source>
</evidence>
<evidence type="ECO:0000256" key="7">
    <source>
        <dbReference type="ARBA" id="ARBA00022898"/>
    </source>
</evidence>
<dbReference type="AlphaFoldDB" id="A0A218XIJ1"/>
<dbReference type="Proteomes" id="UP000197138">
    <property type="component" value="Unassembled WGS sequence"/>
</dbReference>
<reference evidence="15" key="1">
    <citation type="journal article" date="2017" name="Plant J.">
        <title>The pomegranate (Punica granatum L.) genome and the genomics of punicalagin biosynthesis.</title>
        <authorList>
            <person name="Qin G."/>
            <person name="Xu C."/>
            <person name="Ming R."/>
            <person name="Tang H."/>
            <person name="Guyot R."/>
            <person name="Kramer E.M."/>
            <person name="Hu Y."/>
            <person name="Yi X."/>
            <person name="Qi Y."/>
            <person name="Xu X."/>
            <person name="Gao Z."/>
            <person name="Pan H."/>
            <person name="Jian J."/>
            <person name="Tian Y."/>
            <person name="Yue Z."/>
            <person name="Xu Y."/>
        </authorList>
    </citation>
    <scope>NUCLEOTIDE SEQUENCE [LARGE SCALE GENOMIC DNA]</scope>
    <source>
        <strain evidence="15">cv. Dabenzi</strain>
    </source>
</reference>
<dbReference type="InterPro" id="IPR001926">
    <property type="entry name" value="TrpB-like_PALP"/>
</dbReference>
<dbReference type="InterPro" id="IPR005856">
    <property type="entry name" value="Cys_synth"/>
</dbReference>
<evidence type="ECO:0000313" key="16">
    <source>
        <dbReference type="Proteomes" id="UP000515151"/>
    </source>
</evidence>
<comment type="pathway">
    <text evidence="2">Amino-acid biosynthesis; L-cysteine biosynthesis; L-cysteine from L-serine: step 2/2.</text>
</comment>
<comment type="similarity">
    <text evidence="3 12">Belongs to the cysteine synthase/cystathionine beta-synthase family.</text>
</comment>
<evidence type="ECO:0000256" key="9">
    <source>
        <dbReference type="ARBA" id="ARBA00047931"/>
    </source>
</evidence>
<proteinExistence type="inferred from homology"/>
<keyword evidence="6 12" id="KW-0808">Transferase</keyword>
<dbReference type="GeneID" id="116203767"/>
<dbReference type="EMBL" id="MTKT01001287">
    <property type="protein sequence ID" value="OWM84757.1"/>
    <property type="molecule type" value="Genomic_DNA"/>
</dbReference>
<comment type="catalytic activity">
    <reaction evidence="9 12">
        <text>O-acetyl-L-serine + hydrogen sulfide = L-cysteine + acetate</text>
        <dbReference type="Rhea" id="RHEA:14829"/>
        <dbReference type="ChEBI" id="CHEBI:29919"/>
        <dbReference type="ChEBI" id="CHEBI:30089"/>
        <dbReference type="ChEBI" id="CHEBI:35235"/>
        <dbReference type="ChEBI" id="CHEBI:58340"/>
        <dbReference type="EC" id="2.5.1.47"/>
    </reaction>
</comment>
<feature type="modified residue" description="N6-(pyridoxal phosphate)lysine" evidence="11">
    <location>
        <position position="114"/>
    </location>
</feature>
<gene>
    <name evidence="17" type="primary">LOC116203767</name>
    <name evidence="14" type="ORF">CDL15_Pgr027544</name>
</gene>
<evidence type="ECO:0000256" key="4">
    <source>
        <dbReference type="ARBA" id="ARBA00012681"/>
    </source>
</evidence>
<dbReference type="InterPro" id="IPR036052">
    <property type="entry name" value="TrpB-like_PALP_sf"/>
</dbReference>
<keyword evidence="7 10" id="KW-0663">Pyridoxal phosphate</keyword>
<reference evidence="17" key="4">
    <citation type="submission" date="2025-04" db="UniProtKB">
        <authorList>
            <consortium name="RefSeq"/>
        </authorList>
    </citation>
    <scope>IDENTIFICATION</scope>
    <source>
        <tissue evidence="17">Leaf</tissue>
    </source>
</reference>
<evidence type="ECO:0000256" key="1">
    <source>
        <dbReference type="ARBA" id="ARBA00001933"/>
    </source>
</evidence>
<sequence length="390" mass="41680">MVASAASWLVVNPLTSLLPSKLGSLRQSAAICSSFAPLRLKDRELGRRTSGGFYVVCKAVSVKPETEVERLNIADDVTQLIGRTPMVYLNNIVKGCVANIAAKLEIMEPCSSVKDRIGYSMIADAEERGVITPGKSILVEPTSGNTGIGLAFIAASKGYRLILTMPASMSMERRVLLKAFGAELVLTDPAKGMKGAVQKAEEILKSTPNAYMLQQFDNPANPKIHFETTGPEIWEDTRGKVDIFIAGIGTGGTITGVGRYLKQKNPNIKVIGLEPLESNIISGGKPGPHKIQGIGAGFVPKNLDQDIVDEVIEISSDEAVEIAKQLALQEGLLVGISSGAAASAAMKVAKRPENAGKLIAVVFPSFGERYLSSVLFQSIREECEKMQPEP</sequence>
<organism evidence="14 15">
    <name type="scientific">Punica granatum</name>
    <name type="common">Pomegranate</name>
    <dbReference type="NCBI Taxonomy" id="22663"/>
    <lineage>
        <taxon>Eukaryota</taxon>
        <taxon>Viridiplantae</taxon>
        <taxon>Streptophyta</taxon>
        <taxon>Embryophyta</taxon>
        <taxon>Tracheophyta</taxon>
        <taxon>Spermatophyta</taxon>
        <taxon>Magnoliopsida</taxon>
        <taxon>eudicotyledons</taxon>
        <taxon>Gunneridae</taxon>
        <taxon>Pentapetalae</taxon>
        <taxon>rosids</taxon>
        <taxon>malvids</taxon>
        <taxon>Myrtales</taxon>
        <taxon>Lythraceae</taxon>
        <taxon>Punica</taxon>
    </lineage>
</organism>
<feature type="domain" description="Tryptophan synthase beta chain-like PALP" evidence="13">
    <location>
        <begin position="77"/>
        <end position="364"/>
    </location>
</feature>
<dbReference type="GO" id="GO:0006535">
    <property type="term" value="P:cysteine biosynthetic process from serine"/>
    <property type="evidence" value="ECO:0007669"/>
    <property type="project" value="UniProtKB-UniRule"/>
</dbReference>
<feature type="binding site" evidence="10">
    <location>
        <begin position="249"/>
        <end position="253"/>
    </location>
    <ligand>
        <name>pyridoxal 5'-phosphate</name>
        <dbReference type="ChEBI" id="CHEBI:597326"/>
    </ligand>
</feature>
<keyword evidence="5 12" id="KW-0028">Amino-acid biosynthesis</keyword>
<accession>A0A218XIJ1</accession>
<dbReference type="NCBIfam" id="TIGR01139">
    <property type="entry name" value="cysK"/>
    <property type="match status" value="1"/>
</dbReference>
<dbReference type="GO" id="GO:0004124">
    <property type="term" value="F:cysteine synthase activity"/>
    <property type="evidence" value="ECO:0007669"/>
    <property type="project" value="UniProtKB-UniRule"/>
</dbReference>
<evidence type="ECO:0000313" key="17">
    <source>
        <dbReference type="RefSeq" id="XP_031391541.1"/>
    </source>
</evidence>
<reference evidence="16" key="3">
    <citation type="journal article" date="2020" name="Plant Biotechnol. J.">
        <title>The pomegranate (Punica granatum L.) draft genome dissects genetic divergence between soft- and hard-seeded cultivars.</title>
        <authorList>
            <person name="Luo X."/>
            <person name="Li H."/>
            <person name="Wu Z."/>
            <person name="Yao W."/>
            <person name="Zhao P."/>
            <person name="Cao D."/>
            <person name="Yu H."/>
            <person name="Li K."/>
            <person name="Poudel K."/>
            <person name="Zhao D."/>
            <person name="Zhang F."/>
            <person name="Xia X."/>
            <person name="Chen L."/>
            <person name="Wang Q."/>
            <person name="Jing D."/>
            <person name="Cao S."/>
        </authorList>
    </citation>
    <scope>NUCLEOTIDE SEQUENCE [LARGE SCALE GENOMIC DNA]</scope>
</reference>
<dbReference type="InterPro" id="IPR050214">
    <property type="entry name" value="Cys_Synth/Cystath_Beta-Synth"/>
</dbReference>
<dbReference type="CDD" id="cd01561">
    <property type="entry name" value="CBS_like"/>
    <property type="match status" value="1"/>
</dbReference>
<dbReference type="FunFam" id="3.40.50.1100:FF:000130">
    <property type="entry name" value="Cysteine synthase"/>
    <property type="match status" value="1"/>
</dbReference>
<dbReference type="InterPro" id="IPR005859">
    <property type="entry name" value="CysK"/>
</dbReference>